<evidence type="ECO:0000256" key="11">
    <source>
        <dbReference type="ARBA" id="ARBA00022946"/>
    </source>
</evidence>
<feature type="domain" description="Thioesterase" evidence="27">
    <location>
        <begin position="162"/>
        <end position="234"/>
    </location>
</feature>
<evidence type="ECO:0000256" key="20">
    <source>
        <dbReference type="ARBA" id="ARBA00040123"/>
    </source>
</evidence>
<evidence type="ECO:0000256" key="19">
    <source>
        <dbReference type="ARBA" id="ARBA00038848"/>
    </source>
</evidence>
<evidence type="ECO:0000256" key="7">
    <source>
        <dbReference type="ARBA" id="ARBA00022703"/>
    </source>
</evidence>
<evidence type="ECO:0000259" key="27">
    <source>
        <dbReference type="Pfam" id="PF03061"/>
    </source>
</evidence>
<protein>
    <recommendedName>
        <fullName evidence="20">Acyl-coenzyme A thioesterase THEM4</fullName>
        <ecNumber evidence="19">3.1.2.2</ecNumber>
    </recommendedName>
    <alternativeName>
        <fullName evidence="21">Thioesterase superfamily member 4</fullName>
    </alternativeName>
</protein>
<keyword evidence="9" id="KW-0378">Hydrolase</keyword>
<dbReference type="RefSeq" id="XP_015285282.1">
    <property type="nucleotide sequence ID" value="XM_015429796.1"/>
</dbReference>
<evidence type="ECO:0000256" key="23">
    <source>
        <dbReference type="ARBA" id="ARBA00047734"/>
    </source>
</evidence>
<keyword evidence="11" id="KW-0809">Transit peptide</keyword>
<gene>
    <name evidence="29" type="primary">LOC107126254</name>
</gene>
<evidence type="ECO:0000256" key="4">
    <source>
        <dbReference type="ARBA" id="ARBA00004637"/>
    </source>
</evidence>
<evidence type="ECO:0000256" key="16">
    <source>
        <dbReference type="ARBA" id="ARBA00035852"/>
    </source>
</evidence>
<organism evidence="28 29">
    <name type="scientific">Gekko japonicus</name>
    <name type="common">Schlegel's Japanese gecko</name>
    <dbReference type="NCBI Taxonomy" id="146911"/>
    <lineage>
        <taxon>Eukaryota</taxon>
        <taxon>Metazoa</taxon>
        <taxon>Chordata</taxon>
        <taxon>Craniata</taxon>
        <taxon>Vertebrata</taxon>
        <taxon>Euteleostomi</taxon>
        <taxon>Lepidosauria</taxon>
        <taxon>Squamata</taxon>
        <taxon>Bifurcata</taxon>
        <taxon>Gekkota</taxon>
        <taxon>Gekkonidae</taxon>
        <taxon>Gekkoninae</taxon>
        <taxon>Gekko</taxon>
    </lineage>
</organism>
<evidence type="ECO:0000256" key="13">
    <source>
        <dbReference type="ARBA" id="ARBA00023128"/>
    </source>
</evidence>
<keyword evidence="13" id="KW-0496">Mitochondrion</keyword>
<evidence type="ECO:0000256" key="6">
    <source>
        <dbReference type="ARBA" id="ARBA00022490"/>
    </source>
</evidence>
<evidence type="ECO:0000256" key="9">
    <source>
        <dbReference type="ARBA" id="ARBA00022801"/>
    </source>
</evidence>
<comment type="catalytic activity">
    <reaction evidence="16">
        <text>(5Z,8Z,11Z,14Z)-eicosatetraenoyl-CoA + H2O = (5Z,8Z,11Z,14Z)-eicosatetraenoate + CoA + H(+)</text>
        <dbReference type="Rhea" id="RHEA:40151"/>
        <dbReference type="ChEBI" id="CHEBI:15377"/>
        <dbReference type="ChEBI" id="CHEBI:15378"/>
        <dbReference type="ChEBI" id="CHEBI:32395"/>
        <dbReference type="ChEBI" id="CHEBI:57287"/>
        <dbReference type="ChEBI" id="CHEBI:57368"/>
    </reaction>
    <physiologicalReaction direction="left-to-right" evidence="16">
        <dbReference type="Rhea" id="RHEA:40152"/>
    </physiologicalReaction>
</comment>
<accession>A0ABM1LH44</accession>
<keyword evidence="14" id="KW-0472">Membrane</keyword>
<comment type="catalytic activity">
    <reaction evidence="25">
        <text>dodecanoyl-CoA + H2O = dodecanoate + CoA + H(+)</text>
        <dbReference type="Rhea" id="RHEA:30135"/>
        <dbReference type="ChEBI" id="CHEBI:15377"/>
        <dbReference type="ChEBI" id="CHEBI:15378"/>
        <dbReference type="ChEBI" id="CHEBI:18262"/>
        <dbReference type="ChEBI" id="CHEBI:57287"/>
        <dbReference type="ChEBI" id="CHEBI:57375"/>
    </reaction>
    <physiologicalReaction direction="left-to-right" evidence="25">
        <dbReference type="Rhea" id="RHEA:30136"/>
    </physiologicalReaction>
</comment>
<evidence type="ECO:0000256" key="5">
    <source>
        <dbReference type="ARBA" id="ARBA00022475"/>
    </source>
</evidence>
<evidence type="ECO:0000256" key="15">
    <source>
        <dbReference type="ARBA" id="ARBA00023273"/>
    </source>
</evidence>
<keyword evidence="10" id="KW-0276">Fatty acid metabolism</keyword>
<evidence type="ECO:0000256" key="8">
    <source>
        <dbReference type="ARBA" id="ARBA00022792"/>
    </source>
</evidence>
<evidence type="ECO:0000256" key="14">
    <source>
        <dbReference type="ARBA" id="ARBA00023136"/>
    </source>
</evidence>
<keyword evidence="5" id="KW-1003">Cell membrane</keyword>
<evidence type="ECO:0000256" key="18">
    <source>
        <dbReference type="ARBA" id="ARBA00038456"/>
    </source>
</evidence>
<comment type="catalytic activity">
    <reaction evidence="24">
        <text>decanoyl-CoA + H2O = decanoate + CoA + H(+)</text>
        <dbReference type="Rhea" id="RHEA:40059"/>
        <dbReference type="ChEBI" id="CHEBI:15377"/>
        <dbReference type="ChEBI" id="CHEBI:15378"/>
        <dbReference type="ChEBI" id="CHEBI:27689"/>
        <dbReference type="ChEBI" id="CHEBI:57287"/>
        <dbReference type="ChEBI" id="CHEBI:61430"/>
    </reaction>
    <physiologicalReaction direction="left-to-right" evidence="24">
        <dbReference type="Rhea" id="RHEA:40060"/>
    </physiologicalReaction>
</comment>
<dbReference type="InterPro" id="IPR029069">
    <property type="entry name" value="HotDog_dom_sf"/>
</dbReference>
<keyword evidence="8" id="KW-0999">Mitochondrion inner membrane</keyword>
<evidence type="ECO:0000313" key="29">
    <source>
        <dbReference type="RefSeq" id="XP_015285282.1"/>
    </source>
</evidence>
<dbReference type="InterPro" id="IPR052365">
    <property type="entry name" value="THEM4/THEM5_acyl-CoA_thioest"/>
</dbReference>
<name>A0ABM1LH44_GEKJA</name>
<dbReference type="Pfam" id="PF03061">
    <property type="entry name" value="4HBT"/>
    <property type="match status" value="1"/>
</dbReference>
<evidence type="ECO:0000256" key="22">
    <source>
        <dbReference type="ARBA" id="ARBA00047588"/>
    </source>
</evidence>
<reference evidence="29" key="1">
    <citation type="submission" date="2025-08" db="UniProtKB">
        <authorList>
            <consortium name="RefSeq"/>
        </authorList>
    </citation>
    <scope>IDENTIFICATION</scope>
</reference>
<evidence type="ECO:0000256" key="26">
    <source>
        <dbReference type="ARBA" id="ARBA00048180"/>
    </source>
</evidence>
<keyword evidence="15" id="KW-0966">Cell projection</keyword>
<comment type="catalytic activity">
    <reaction evidence="26">
        <text>tetradecanoyl-CoA + H2O = tetradecanoate + CoA + H(+)</text>
        <dbReference type="Rhea" id="RHEA:40119"/>
        <dbReference type="ChEBI" id="CHEBI:15377"/>
        <dbReference type="ChEBI" id="CHEBI:15378"/>
        <dbReference type="ChEBI" id="CHEBI:30807"/>
        <dbReference type="ChEBI" id="CHEBI:57287"/>
        <dbReference type="ChEBI" id="CHEBI:57385"/>
    </reaction>
    <physiologicalReaction direction="left-to-right" evidence="26">
        <dbReference type="Rhea" id="RHEA:40120"/>
    </physiologicalReaction>
</comment>
<evidence type="ECO:0000256" key="3">
    <source>
        <dbReference type="ARBA" id="ARBA00004632"/>
    </source>
</evidence>
<evidence type="ECO:0000256" key="17">
    <source>
        <dbReference type="ARBA" id="ARBA00037002"/>
    </source>
</evidence>
<evidence type="ECO:0000256" key="12">
    <source>
        <dbReference type="ARBA" id="ARBA00023098"/>
    </source>
</evidence>
<dbReference type="PANTHER" id="PTHR12418">
    <property type="entry name" value="ACYL-COENZYME A THIOESTERASE THEM4"/>
    <property type="match status" value="1"/>
</dbReference>
<dbReference type="Proteomes" id="UP000694871">
    <property type="component" value="Unplaced"/>
</dbReference>
<evidence type="ECO:0000256" key="10">
    <source>
        <dbReference type="ARBA" id="ARBA00022832"/>
    </source>
</evidence>
<dbReference type="InterPro" id="IPR006683">
    <property type="entry name" value="Thioestr_dom"/>
</dbReference>
<sequence length="259" mass="28880">MHLVLRSCGRTAARLACRAAPRRGPQALACQRAWLGSTLSPASSTTPGYYFQASVHQSKQAKDYSLPNSSWSPDMMTQFNKYMEMSKDKTWKKLPSYRDILDHMPERMRQEHEEERSEESRMFLRNLDEEGKGFEYVMFLNWSEKRMACVAQLGPYLEGPPGFVHGGSIATILDSVLGGCAMSLLGHVMTANLNINYKTPVPLGSVVLAESKLDKLEGRKVFVSGHVRSVDGETLHAEATGLFIQLASQKTHPPPECSK</sequence>
<evidence type="ECO:0000256" key="1">
    <source>
        <dbReference type="ARBA" id="ARBA00004496"/>
    </source>
</evidence>
<evidence type="ECO:0000313" key="28">
    <source>
        <dbReference type="Proteomes" id="UP000694871"/>
    </source>
</evidence>
<evidence type="ECO:0000256" key="24">
    <source>
        <dbReference type="ARBA" id="ARBA00047969"/>
    </source>
</evidence>
<keyword evidence="28" id="KW-1185">Reference proteome</keyword>
<keyword evidence="12" id="KW-0443">Lipid metabolism</keyword>
<dbReference type="GeneID" id="107126254"/>
<dbReference type="PANTHER" id="PTHR12418:SF19">
    <property type="entry name" value="ACYL-COENZYME A THIOESTERASE THEM4"/>
    <property type="match status" value="1"/>
</dbReference>
<evidence type="ECO:0000256" key="25">
    <source>
        <dbReference type="ARBA" id="ARBA00048074"/>
    </source>
</evidence>
<dbReference type="Gene3D" id="3.10.129.10">
    <property type="entry name" value="Hotdog Thioesterase"/>
    <property type="match status" value="1"/>
</dbReference>
<evidence type="ECO:0000256" key="2">
    <source>
        <dbReference type="ARBA" id="ARBA00004569"/>
    </source>
</evidence>
<comment type="subcellular location">
    <subcellularLocation>
        <location evidence="3">Cell projection</location>
        <location evidence="3">Ruffle membrane</location>
    </subcellularLocation>
    <subcellularLocation>
        <location evidence="1">Cytoplasm</location>
    </subcellularLocation>
    <subcellularLocation>
        <location evidence="4">Mitochondrion inner membrane</location>
        <topology evidence="4">Peripheral membrane protein</topology>
    </subcellularLocation>
    <subcellularLocation>
        <location evidence="2">Mitochondrion intermembrane space</location>
    </subcellularLocation>
</comment>
<comment type="similarity">
    <text evidence="18">Belongs to the THEM4/THEM5 thioesterase family.</text>
</comment>
<keyword evidence="6" id="KW-0963">Cytoplasm</keyword>
<evidence type="ECO:0000256" key="21">
    <source>
        <dbReference type="ARBA" id="ARBA00043210"/>
    </source>
</evidence>
<keyword evidence="7" id="KW-0053">Apoptosis</keyword>
<comment type="catalytic activity">
    <reaction evidence="22">
        <text>octanoyl-CoA + H2O = octanoate + CoA + H(+)</text>
        <dbReference type="Rhea" id="RHEA:30143"/>
        <dbReference type="ChEBI" id="CHEBI:15377"/>
        <dbReference type="ChEBI" id="CHEBI:15378"/>
        <dbReference type="ChEBI" id="CHEBI:25646"/>
        <dbReference type="ChEBI" id="CHEBI:57287"/>
        <dbReference type="ChEBI" id="CHEBI:57386"/>
    </reaction>
    <physiologicalReaction direction="left-to-right" evidence="22">
        <dbReference type="Rhea" id="RHEA:30144"/>
    </physiologicalReaction>
</comment>
<dbReference type="EC" id="3.1.2.2" evidence="19"/>
<comment type="catalytic activity">
    <reaction evidence="23">
        <text>hexadecanoyl-CoA + H2O = hexadecanoate + CoA + H(+)</text>
        <dbReference type="Rhea" id="RHEA:16645"/>
        <dbReference type="ChEBI" id="CHEBI:7896"/>
        <dbReference type="ChEBI" id="CHEBI:15377"/>
        <dbReference type="ChEBI" id="CHEBI:15378"/>
        <dbReference type="ChEBI" id="CHEBI:57287"/>
        <dbReference type="ChEBI" id="CHEBI:57379"/>
        <dbReference type="EC" id="3.1.2.2"/>
    </reaction>
    <physiologicalReaction direction="left-to-right" evidence="23">
        <dbReference type="Rhea" id="RHEA:16646"/>
    </physiologicalReaction>
</comment>
<dbReference type="SUPFAM" id="SSF54637">
    <property type="entry name" value="Thioesterase/thiol ester dehydrase-isomerase"/>
    <property type="match status" value="1"/>
</dbReference>
<proteinExistence type="inferred from homology"/>
<dbReference type="CDD" id="cd03443">
    <property type="entry name" value="PaaI_thioesterase"/>
    <property type="match status" value="1"/>
</dbReference>
<comment type="catalytic activity">
    <reaction evidence="17">
        <text>(9Z)-octadecenoyl-CoA + H2O = (9Z)-octadecenoate + CoA + H(+)</text>
        <dbReference type="Rhea" id="RHEA:40139"/>
        <dbReference type="ChEBI" id="CHEBI:15377"/>
        <dbReference type="ChEBI" id="CHEBI:15378"/>
        <dbReference type="ChEBI" id="CHEBI:30823"/>
        <dbReference type="ChEBI" id="CHEBI:57287"/>
        <dbReference type="ChEBI" id="CHEBI:57387"/>
    </reaction>
    <physiologicalReaction direction="left-to-right" evidence="17">
        <dbReference type="Rhea" id="RHEA:40140"/>
    </physiologicalReaction>
</comment>